<dbReference type="PANTHER" id="PTHR15503">
    <property type="entry name" value="LDOC1 RELATED"/>
    <property type="match status" value="1"/>
</dbReference>
<dbReference type="InterPro" id="IPR032567">
    <property type="entry name" value="RTL1-rel"/>
</dbReference>
<reference evidence="1" key="1">
    <citation type="submission" date="2021-05" db="EMBL/GenBank/DDBJ databases">
        <authorList>
            <person name="Alioto T."/>
            <person name="Alioto T."/>
            <person name="Gomez Garrido J."/>
        </authorList>
    </citation>
    <scope>NUCLEOTIDE SEQUENCE</scope>
</reference>
<dbReference type="PANTHER" id="PTHR15503:SF22">
    <property type="entry name" value="TRANSPOSON TY3-I GAG POLYPROTEIN"/>
    <property type="match status" value="1"/>
</dbReference>
<proteinExistence type="predicted"/>
<dbReference type="GO" id="GO:0006508">
    <property type="term" value="P:proteolysis"/>
    <property type="evidence" value="ECO:0007669"/>
    <property type="project" value="InterPro"/>
</dbReference>
<name>A0A8D8UHV7_9HEMI</name>
<dbReference type="SUPFAM" id="SSF56672">
    <property type="entry name" value="DNA/RNA polymerases"/>
    <property type="match status" value="1"/>
</dbReference>
<dbReference type="InterPro" id="IPR021109">
    <property type="entry name" value="Peptidase_aspartic_dom_sf"/>
</dbReference>
<sequence length="298" mass="33604">MALETPVVRITDRISVVGSGLESRENFPFLCRSKNYRLLVNLKVLGTDVLGLIDTGAAHSYMSGPCYKRLSFLNLSRYSIPEEGVILADGYVQRVNTVLSLPVQLHHKGQPMSVRCLPTLSTELVLGMDFIRAMRMVIDAEEDSFTFKEDAFKKFQFIPEQLPGGSPCAGILQATKSQKEEVDCIVAHAQALEPKGKVRTNRMVYEIKLTDYTPIKQGPYPVNPRLQEIITKEVDEMLKDGVIRPSSSDWSNPLLVVTKADGSYKFGNDKFPFLICLKLSRDYFVSFDRVHVWGFQCR</sequence>
<dbReference type="CDD" id="cd00303">
    <property type="entry name" value="retropepsin_like"/>
    <property type="match status" value="1"/>
</dbReference>
<dbReference type="Gene3D" id="2.40.70.10">
    <property type="entry name" value="Acid Proteases"/>
    <property type="match status" value="1"/>
</dbReference>
<dbReference type="SUPFAM" id="SSF50630">
    <property type="entry name" value="Acid proteases"/>
    <property type="match status" value="1"/>
</dbReference>
<dbReference type="InterPro" id="IPR043502">
    <property type="entry name" value="DNA/RNA_pol_sf"/>
</dbReference>
<evidence type="ECO:0000313" key="1">
    <source>
        <dbReference type="EMBL" id="CAG6702807.1"/>
    </source>
</evidence>
<organism evidence="1">
    <name type="scientific">Cacopsylla melanoneura</name>
    <dbReference type="NCBI Taxonomy" id="428564"/>
    <lineage>
        <taxon>Eukaryota</taxon>
        <taxon>Metazoa</taxon>
        <taxon>Ecdysozoa</taxon>
        <taxon>Arthropoda</taxon>
        <taxon>Hexapoda</taxon>
        <taxon>Insecta</taxon>
        <taxon>Pterygota</taxon>
        <taxon>Neoptera</taxon>
        <taxon>Paraneoptera</taxon>
        <taxon>Hemiptera</taxon>
        <taxon>Sternorrhyncha</taxon>
        <taxon>Psylloidea</taxon>
        <taxon>Psyllidae</taxon>
        <taxon>Psyllinae</taxon>
        <taxon>Cacopsylla</taxon>
    </lineage>
</organism>
<dbReference type="Gene3D" id="3.10.10.10">
    <property type="entry name" value="HIV Type 1 Reverse Transcriptase, subunit A, domain 1"/>
    <property type="match status" value="1"/>
</dbReference>
<dbReference type="GO" id="GO:0004190">
    <property type="term" value="F:aspartic-type endopeptidase activity"/>
    <property type="evidence" value="ECO:0007669"/>
    <property type="project" value="InterPro"/>
</dbReference>
<dbReference type="Pfam" id="PF08284">
    <property type="entry name" value="RVP_2"/>
    <property type="match status" value="1"/>
</dbReference>
<dbReference type="PROSITE" id="PS00141">
    <property type="entry name" value="ASP_PROTEASE"/>
    <property type="match status" value="1"/>
</dbReference>
<dbReference type="AlphaFoldDB" id="A0A8D8UHV7"/>
<accession>A0A8D8UHV7</accession>
<dbReference type="GO" id="GO:0071897">
    <property type="term" value="P:DNA biosynthetic process"/>
    <property type="evidence" value="ECO:0007669"/>
    <property type="project" value="UniProtKB-ARBA"/>
</dbReference>
<protein>
    <submittedName>
        <fullName evidence="1">Uncharacterized protein</fullName>
    </submittedName>
</protein>
<dbReference type="EMBL" id="HBUF01340655">
    <property type="protein sequence ID" value="CAG6702807.1"/>
    <property type="molecule type" value="Transcribed_RNA"/>
</dbReference>
<dbReference type="InterPro" id="IPR001969">
    <property type="entry name" value="Aspartic_peptidase_AS"/>
</dbReference>